<comment type="caution">
    <text evidence="3">The sequence shown here is derived from an EMBL/GenBank/DDBJ whole genome shotgun (WGS) entry which is preliminary data.</text>
</comment>
<feature type="compositionally biased region" description="Pro residues" evidence="1">
    <location>
        <begin position="177"/>
        <end position="189"/>
    </location>
</feature>
<keyword evidence="2" id="KW-0812">Transmembrane</keyword>
<protein>
    <submittedName>
        <fullName evidence="3">Uncharacterized protein</fullName>
    </submittedName>
</protein>
<evidence type="ECO:0000256" key="2">
    <source>
        <dbReference type="SAM" id="Phobius"/>
    </source>
</evidence>
<dbReference type="Proteomes" id="UP000516957">
    <property type="component" value="Unassembled WGS sequence"/>
</dbReference>
<evidence type="ECO:0000313" key="4">
    <source>
        <dbReference type="Proteomes" id="UP000516957"/>
    </source>
</evidence>
<proteinExistence type="predicted"/>
<name>A0A7Y9F1F6_9ACTN</name>
<sequence>MTQWLEDLSTLQVLLLVLAVTVGGSVLAALLGAVLVRLGMRRPWVLRLASRLAYKGLEMIKRPLTITVLDEVAAVMRTGHYTKNISDALLENHDELKALVAEKVREDPNARLVSRLPGYDTIVSEVTETTLRVMIEMLSDPRTDELVSDLLRNNLQQIQRAVRDRDHERLEGHEPADPVPASAPRPPSSGRPGQSRGPGRAT</sequence>
<accession>A0A7Y9F1F6</accession>
<evidence type="ECO:0000256" key="1">
    <source>
        <dbReference type="SAM" id="MobiDB-lite"/>
    </source>
</evidence>
<dbReference type="RefSeq" id="WP_179615565.1">
    <property type="nucleotide sequence ID" value="NZ_CP059163.1"/>
</dbReference>
<feature type="compositionally biased region" description="Low complexity" evidence="1">
    <location>
        <begin position="190"/>
        <end position="202"/>
    </location>
</feature>
<keyword evidence="2" id="KW-1133">Transmembrane helix</keyword>
<organism evidence="3 4">
    <name type="scientific">Nocardioides marinisabuli</name>
    <dbReference type="NCBI Taxonomy" id="419476"/>
    <lineage>
        <taxon>Bacteria</taxon>
        <taxon>Bacillati</taxon>
        <taxon>Actinomycetota</taxon>
        <taxon>Actinomycetes</taxon>
        <taxon>Propionibacteriales</taxon>
        <taxon>Nocardioidaceae</taxon>
        <taxon>Nocardioides</taxon>
    </lineage>
</organism>
<dbReference type="EMBL" id="JACCBE010000001">
    <property type="protein sequence ID" value="NYD57869.1"/>
    <property type="molecule type" value="Genomic_DNA"/>
</dbReference>
<keyword evidence="4" id="KW-1185">Reference proteome</keyword>
<dbReference type="AlphaFoldDB" id="A0A7Y9F1F6"/>
<keyword evidence="2" id="KW-0472">Membrane</keyword>
<feature type="transmembrane region" description="Helical" evidence="2">
    <location>
        <begin position="12"/>
        <end position="38"/>
    </location>
</feature>
<reference evidence="3 4" key="1">
    <citation type="submission" date="2020-07" db="EMBL/GenBank/DDBJ databases">
        <title>Sequencing the genomes of 1000 actinobacteria strains.</title>
        <authorList>
            <person name="Klenk H.-P."/>
        </authorList>
    </citation>
    <scope>NUCLEOTIDE SEQUENCE [LARGE SCALE GENOMIC DNA]</scope>
    <source>
        <strain evidence="3 4">DSM 18965</strain>
    </source>
</reference>
<feature type="compositionally biased region" description="Basic and acidic residues" evidence="1">
    <location>
        <begin position="161"/>
        <end position="176"/>
    </location>
</feature>
<evidence type="ECO:0000313" key="3">
    <source>
        <dbReference type="EMBL" id="NYD57869.1"/>
    </source>
</evidence>
<gene>
    <name evidence="3" type="ORF">BKA08_002107</name>
</gene>
<feature type="region of interest" description="Disordered" evidence="1">
    <location>
        <begin position="161"/>
        <end position="202"/>
    </location>
</feature>